<feature type="domain" description="DHHA1" evidence="7">
    <location>
        <begin position="382"/>
        <end position="478"/>
    </location>
</feature>
<dbReference type="InterPro" id="IPR001667">
    <property type="entry name" value="DDH_dom"/>
</dbReference>
<comment type="similarity">
    <text evidence="1">Belongs to the RecJ family.</text>
</comment>
<name>A0A7W6D027_9HYPH</name>
<accession>A0A7W6D027</accession>
<reference evidence="9 10" key="1">
    <citation type="submission" date="2020-08" db="EMBL/GenBank/DDBJ databases">
        <title>Genomic Encyclopedia of Type Strains, Phase IV (KMG-IV): sequencing the most valuable type-strain genomes for metagenomic binning, comparative biology and taxonomic classification.</title>
        <authorList>
            <person name="Goeker M."/>
        </authorList>
    </citation>
    <scope>NUCLEOTIDE SEQUENCE [LARGE SCALE GENOMIC DNA]</scope>
    <source>
        <strain evidence="9 10">DSM 25481</strain>
    </source>
</reference>
<evidence type="ECO:0000256" key="3">
    <source>
        <dbReference type="ARBA" id="ARBA00022722"/>
    </source>
</evidence>
<dbReference type="InterPro" id="IPR003156">
    <property type="entry name" value="DHHA1_dom"/>
</dbReference>
<dbReference type="GO" id="GO:0006310">
    <property type="term" value="P:DNA recombination"/>
    <property type="evidence" value="ECO:0007669"/>
    <property type="project" value="InterPro"/>
</dbReference>
<dbReference type="InterPro" id="IPR004610">
    <property type="entry name" value="RecJ"/>
</dbReference>
<dbReference type="GO" id="GO:0006281">
    <property type="term" value="P:DNA repair"/>
    <property type="evidence" value="ECO:0007669"/>
    <property type="project" value="InterPro"/>
</dbReference>
<dbReference type="GO" id="GO:0003676">
    <property type="term" value="F:nucleic acid binding"/>
    <property type="evidence" value="ECO:0007669"/>
    <property type="project" value="InterPro"/>
</dbReference>
<dbReference type="Pfam" id="PF02272">
    <property type="entry name" value="DHHA1"/>
    <property type="match status" value="1"/>
</dbReference>
<dbReference type="InterPro" id="IPR051673">
    <property type="entry name" value="SSDNA_exonuclease_RecJ"/>
</dbReference>
<evidence type="ECO:0000256" key="2">
    <source>
        <dbReference type="ARBA" id="ARBA00019841"/>
    </source>
</evidence>
<dbReference type="SUPFAM" id="SSF64182">
    <property type="entry name" value="DHH phosphoesterases"/>
    <property type="match status" value="1"/>
</dbReference>
<proteinExistence type="inferred from homology"/>
<dbReference type="Gene3D" id="3.90.1640.30">
    <property type="match status" value="1"/>
</dbReference>
<dbReference type="Pfam" id="PF17768">
    <property type="entry name" value="RecJ_OB"/>
    <property type="match status" value="1"/>
</dbReference>
<comment type="caution">
    <text evidence="9">The sequence shown here is derived from an EMBL/GenBank/DDBJ whole genome shotgun (WGS) entry which is preliminary data.</text>
</comment>
<keyword evidence="3" id="KW-0540">Nuclease</keyword>
<keyword evidence="5 9" id="KW-0269">Exonuclease</keyword>
<evidence type="ECO:0000256" key="1">
    <source>
        <dbReference type="ARBA" id="ARBA00005915"/>
    </source>
</evidence>
<evidence type="ECO:0000259" key="6">
    <source>
        <dbReference type="Pfam" id="PF01368"/>
    </source>
</evidence>
<dbReference type="InterPro" id="IPR038763">
    <property type="entry name" value="DHH_sf"/>
</dbReference>
<evidence type="ECO:0000313" key="10">
    <source>
        <dbReference type="Proteomes" id="UP000528964"/>
    </source>
</evidence>
<dbReference type="AlphaFoldDB" id="A0A7W6D027"/>
<dbReference type="RefSeq" id="WP_183393991.1">
    <property type="nucleotide sequence ID" value="NZ_JACIDR010000001.1"/>
</dbReference>
<evidence type="ECO:0000313" key="9">
    <source>
        <dbReference type="EMBL" id="MBB3972191.1"/>
    </source>
</evidence>
<dbReference type="EMBL" id="JACIDR010000001">
    <property type="protein sequence ID" value="MBB3972191.1"/>
    <property type="molecule type" value="Genomic_DNA"/>
</dbReference>
<feature type="domain" description="RecJ OB" evidence="8">
    <location>
        <begin position="492"/>
        <end position="601"/>
    </location>
</feature>
<evidence type="ECO:0000256" key="5">
    <source>
        <dbReference type="ARBA" id="ARBA00022839"/>
    </source>
</evidence>
<keyword evidence="10" id="KW-1185">Reference proteome</keyword>
<dbReference type="PANTHER" id="PTHR30255:SF2">
    <property type="entry name" value="SINGLE-STRANDED-DNA-SPECIFIC EXONUCLEASE RECJ"/>
    <property type="match status" value="1"/>
</dbReference>
<dbReference type="Proteomes" id="UP000528964">
    <property type="component" value="Unassembled WGS sequence"/>
</dbReference>
<evidence type="ECO:0000259" key="7">
    <source>
        <dbReference type="Pfam" id="PF02272"/>
    </source>
</evidence>
<feature type="domain" description="DDH" evidence="6">
    <location>
        <begin position="104"/>
        <end position="261"/>
    </location>
</feature>
<dbReference type="Pfam" id="PF01368">
    <property type="entry name" value="DHH"/>
    <property type="match status" value="1"/>
</dbReference>
<dbReference type="PANTHER" id="PTHR30255">
    <property type="entry name" value="SINGLE-STRANDED-DNA-SPECIFIC EXONUCLEASE RECJ"/>
    <property type="match status" value="1"/>
</dbReference>
<gene>
    <name evidence="9" type="ORF">GGR24_000824</name>
</gene>
<dbReference type="NCBIfam" id="TIGR00644">
    <property type="entry name" value="recJ"/>
    <property type="match status" value="1"/>
</dbReference>
<dbReference type="Gene3D" id="3.10.310.30">
    <property type="match status" value="1"/>
</dbReference>
<dbReference type="InterPro" id="IPR041122">
    <property type="entry name" value="RecJ_OB"/>
</dbReference>
<sequence>MTAALRTARPRGDAFLGVEASFDGRPWRDRLDARGRAAAAEIVRDHGHSELLARVLAGRNVPNAEASAFLEPSLRGLMPDPSCMTDMDAAAARLADAIEGGEAIAVFGDYDVDGATSAALLAGFVTEAGGDARTYIPDRIFEGYGPNVGAIDMLADGGARLLVTVDCGSTSFEALDHARRRGMDVVVLDHHQVGAELPAVSALVNPNRQDDLSGLGHLAACGVVFMTLVATQRELRRRGFWAARGREPDLLAALDLVALGTVADVVPLTGLNRAFVTKGLIAMRSRRRLGLRALMDAARLDGPVAPYHLGFLLGPRINAGGRIGDAGLGCRLMLCGDETEATRIAAELDRLNGERQAIERATLAEAEAEALAALGLDGEGASVVVVSGEGWHPGVVGLVAARLKERYRRPAFAVAFGADGVGTGSGRSISGVDLGAAVREAVGEGLLVKGGGHAMAAGVTLKAERLGAFRAFLEQRLAAAVAAARGERALKIDAALTAAAATPNLVRELDRAGPFGAGSPEPLLALPGHAVTSADVVGQGHIRLRLRAGDGASVGAMAFRAAETDLGRALLASRGARIHAAGSLTIDRWGGSERVCLRVVDAARAEF</sequence>
<evidence type="ECO:0000256" key="4">
    <source>
        <dbReference type="ARBA" id="ARBA00022801"/>
    </source>
</evidence>
<protein>
    <recommendedName>
        <fullName evidence="2">Single-stranded-DNA-specific exonuclease RecJ</fullName>
    </recommendedName>
</protein>
<dbReference type="GO" id="GO:0008409">
    <property type="term" value="F:5'-3' exonuclease activity"/>
    <property type="evidence" value="ECO:0007669"/>
    <property type="project" value="InterPro"/>
</dbReference>
<keyword evidence="4 9" id="KW-0378">Hydrolase</keyword>
<evidence type="ECO:0000259" key="8">
    <source>
        <dbReference type="Pfam" id="PF17768"/>
    </source>
</evidence>
<organism evidence="9 10">
    <name type="scientific">Hansschlegelia beijingensis</name>
    <dbReference type="NCBI Taxonomy" id="1133344"/>
    <lineage>
        <taxon>Bacteria</taxon>
        <taxon>Pseudomonadati</taxon>
        <taxon>Pseudomonadota</taxon>
        <taxon>Alphaproteobacteria</taxon>
        <taxon>Hyphomicrobiales</taxon>
        <taxon>Methylopilaceae</taxon>
        <taxon>Hansschlegelia</taxon>
    </lineage>
</organism>